<dbReference type="RefSeq" id="WP_199383075.1">
    <property type="nucleotide sequence ID" value="NZ_JAEMHM010000004.1"/>
</dbReference>
<dbReference type="EMBL" id="JAEMHM010000004">
    <property type="protein sequence ID" value="MBJ6724236.1"/>
    <property type="molecule type" value="Genomic_DNA"/>
</dbReference>
<protein>
    <recommendedName>
        <fullName evidence="3">PEP-CTERM protein-sorting domain-containing protein</fullName>
    </recommendedName>
</protein>
<organism evidence="1 2">
    <name type="scientific">Geomesophilobacter sediminis</name>
    <dbReference type="NCBI Taxonomy" id="2798584"/>
    <lineage>
        <taxon>Bacteria</taxon>
        <taxon>Pseudomonadati</taxon>
        <taxon>Thermodesulfobacteriota</taxon>
        <taxon>Desulfuromonadia</taxon>
        <taxon>Geobacterales</taxon>
        <taxon>Geobacteraceae</taxon>
        <taxon>Geomesophilobacter</taxon>
    </lineage>
</organism>
<keyword evidence="2" id="KW-1185">Reference proteome</keyword>
<gene>
    <name evidence="1" type="ORF">JFN93_05925</name>
</gene>
<reference evidence="1" key="1">
    <citation type="submission" date="2020-12" db="EMBL/GenBank/DDBJ databases">
        <title>Geomonas sp. Red875, isolated from river sediment.</title>
        <authorList>
            <person name="Xu Z."/>
            <person name="Zhang Z."/>
            <person name="Masuda Y."/>
            <person name="Itoh H."/>
            <person name="Senoo K."/>
        </authorList>
    </citation>
    <scope>NUCLEOTIDE SEQUENCE</scope>
    <source>
        <strain evidence="1">Red875</strain>
    </source>
</reference>
<evidence type="ECO:0000313" key="1">
    <source>
        <dbReference type="EMBL" id="MBJ6724236.1"/>
    </source>
</evidence>
<evidence type="ECO:0000313" key="2">
    <source>
        <dbReference type="Proteomes" id="UP000636888"/>
    </source>
</evidence>
<accession>A0A8J7JB17</accession>
<evidence type="ECO:0008006" key="3">
    <source>
        <dbReference type="Google" id="ProtNLM"/>
    </source>
</evidence>
<comment type="caution">
    <text evidence="1">The sequence shown here is derived from an EMBL/GenBank/DDBJ whole genome shotgun (WGS) entry which is preliminary data.</text>
</comment>
<dbReference type="AlphaFoldDB" id="A0A8J7JB17"/>
<dbReference type="Proteomes" id="UP000636888">
    <property type="component" value="Unassembled WGS sequence"/>
</dbReference>
<sequence length="70" mass="7392">MSESASGYREYQIQATATGTSSSLAVNFLNDPSYFHLANVDAAATPVPVAACLLGSGRAGLVGIRRRYNR</sequence>
<name>A0A8J7JB17_9BACT</name>
<proteinExistence type="predicted"/>